<proteinExistence type="predicted"/>
<feature type="transmembrane region" description="Helical" evidence="1">
    <location>
        <begin position="181"/>
        <end position="201"/>
    </location>
</feature>
<feature type="transmembrane region" description="Helical" evidence="1">
    <location>
        <begin position="20"/>
        <end position="39"/>
    </location>
</feature>
<name>A0A383ES65_9ZZZZ</name>
<dbReference type="AlphaFoldDB" id="A0A383ES65"/>
<evidence type="ECO:0000256" key="1">
    <source>
        <dbReference type="SAM" id="Phobius"/>
    </source>
</evidence>
<reference evidence="2" key="1">
    <citation type="submission" date="2018-05" db="EMBL/GenBank/DDBJ databases">
        <authorList>
            <person name="Lanie J.A."/>
            <person name="Ng W.-L."/>
            <person name="Kazmierczak K.M."/>
            <person name="Andrzejewski T.M."/>
            <person name="Davidsen T.M."/>
            <person name="Wayne K.J."/>
            <person name="Tettelin H."/>
            <person name="Glass J.I."/>
            <person name="Rusch D."/>
            <person name="Podicherti R."/>
            <person name="Tsui H.-C.T."/>
            <person name="Winkler M.E."/>
        </authorList>
    </citation>
    <scope>NUCLEOTIDE SEQUENCE</scope>
</reference>
<organism evidence="2">
    <name type="scientific">marine metagenome</name>
    <dbReference type="NCBI Taxonomy" id="408172"/>
    <lineage>
        <taxon>unclassified sequences</taxon>
        <taxon>metagenomes</taxon>
        <taxon>ecological metagenomes</taxon>
    </lineage>
</organism>
<dbReference type="EMBL" id="UINC01228401">
    <property type="protein sequence ID" value="SVE59697.1"/>
    <property type="molecule type" value="Genomic_DNA"/>
</dbReference>
<keyword evidence="1" id="KW-1133">Transmembrane helix</keyword>
<gene>
    <name evidence="2" type="ORF">METZ01_LOCUS512551</name>
</gene>
<feature type="non-terminal residue" evidence="2">
    <location>
        <position position="1"/>
    </location>
</feature>
<keyword evidence="1" id="KW-0472">Membrane</keyword>
<dbReference type="InterPro" id="IPR031566">
    <property type="entry name" value="CitMHS_2"/>
</dbReference>
<protein>
    <recommendedName>
        <fullName evidence="3">Citrate transporter-like domain-containing protein</fullName>
    </recommendedName>
</protein>
<keyword evidence="1" id="KW-0812">Transmembrane</keyword>
<evidence type="ECO:0000313" key="2">
    <source>
        <dbReference type="EMBL" id="SVE59697.1"/>
    </source>
</evidence>
<feature type="non-terminal residue" evidence="2">
    <location>
        <position position="229"/>
    </location>
</feature>
<accession>A0A383ES65</accession>
<evidence type="ECO:0008006" key="3">
    <source>
        <dbReference type="Google" id="ProtNLM"/>
    </source>
</evidence>
<feature type="transmembrane region" description="Helical" evidence="1">
    <location>
        <begin position="136"/>
        <end position="160"/>
    </location>
</feature>
<dbReference type="Pfam" id="PF16980">
    <property type="entry name" value="CitMHS_2"/>
    <property type="match status" value="1"/>
</dbReference>
<sequence length="229" mass="25820">SFLLPFTLVKGIQIALYQLLHVLLLDYFPFIILLLSLYTVSGGIRIKGRLSGTPQMNTLLILIGTILASWMGTTGAAILLIRPILRANKWRQHTVHTVVFFIFLVANIGGALTPIGDPPLFLGFLHGVDFFWTTKIMLFPMCLVSIYLLIIYYLIDSFYYRKEIIPDEKDIEDQKPVGIEGLGNIILLLGVISAVLMSGFWNPKISDINLLGIHMTIQNLIRDFILIFL</sequence>
<feature type="transmembrane region" description="Helical" evidence="1">
    <location>
        <begin position="59"/>
        <end position="81"/>
    </location>
</feature>
<feature type="transmembrane region" description="Helical" evidence="1">
    <location>
        <begin position="93"/>
        <end position="116"/>
    </location>
</feature>